<proteinExistence type="predicted"/>
<dbReference type="Proteomes" id="UP001163835">
    <property type="component" value="Unassembled WGS sequence"/>
</dbReference>
<sequence>MRVSSSLRNIGRVTPSAAVVERVRRPAYLSKIANAEDLVPLFKNDDYIGWSGFTGVGYPKTLPTAIADHIESNNLQSDPATKKKFNLFVGASVGPEVEDRWAALDMIARRYPHQVGKETSKGINAGRIEFADKHLSMFPQDLTYGFYSLRKKHGDPSKPLDWAIVEATAITEEGYIVPGASVGASPEILQSAEKIIIEVNTRIPSLEGLHDINHSWIPPHRQPYLITHPSDRIGLTAIPIDPDRVVAVVEGNKPDNTGENAPETAESRAIAKHLIEFLSGEVDAGRLPRSLLPLQSGIGNVANSIIGGLAEGPFDNVQVWTEVLQDTFLQFFDSGKLDFATATSIKFSPNGFDHFYKNWVNYKDRLLLRSQQVANSPELIRRLGVIAMNTPLEVDIYAHANSTNALGSRMLNGLGGSADFLRNAKISIMHTPSTRPTKTDPTGISCIVPFASHIDQTEHDLDVIVTEQGLADVRGLSPRERAPIIIEKCAHPDYKELLHEYYDRSLHECLKRGAGHEPHILRNAFKFHTNFMEHGTMKLKSWD</sequence>
<keyword evidence="2" id="KW-1185">Reference proteome</keyword>
<reference evidence="1" key="1">
    <citation type="submission" date="2022-09" db="EMBL/GenBank/DDBJ databases">
        <title>A Global Phylogenomic Analysis of the Shiitake Genus Lentinula.</title>
        <authorList>
            <consortium name="DOE Joint Genome Institute"/>
            <person name="Sierra-Patev S."/>
            <person name="Min B."/>
            <person name="Naranjo-Ortiz M."/>
            <person name="Looney B."/>
            <person name="Konkel Z."/>
            <person name="Slot J.C."/>
            <person name="Sakamoto Y."/>
            <person name="Steenwyk J.L."/>
            <person name="Rokas A."/>
            <person name="Carro J."/>
            <person name="Camarero S."/>
            <person name="Ferreira P."/>
            <person name="Molpeceres G."/>
            <person name="Ruiz-Duenas F.J."/>
            <person name="Serrano A."/>
            <person name="Henrissat B."/>
            <person name="Drula E."/>
            <person name="Hughes K.W."/>
            <person name="Mata J.L."/>
            <person name="Ishikawa N.K."/>
            <person name="Vargas-Isla R."/>
            <person name="Ushijima S."/>
            <person name="Smith C.A."/>
            <person name="Ahrendt S."/>
            <person name="Andreopoulos W."/>
            <person name="He G."/>
            <person name="Labutti K."/>
            <person name="Lipzen A."/>
            <person name="Ng V."/>
            <person name="Riley R."/>
            <person name="Sandor L."/>
            <person name="Barry K."/>
            <person name="Martinez A.T."/>
            <person name="Xiao Y."/>
            <person name="Gibbons J.G."/>
            <person name="Terashima K."/>
            <person name="Grigoriev I.V."/>
            <person name="Hibbett D.S."/>
        </authorList>
    </citation>
    <scope>NUCLEOTIDE SEQUENCE</scope>
    <source>
        <strain evidence="1">TMI1499</strain>
    </source>
</reference>
<dbReference type="EMBL" id="MU794970">
    <property type="protein sequence ID" value="KAJ3814350.1"/>
    <property type="molecule type" value="Genomic_DNA"/>
</dbReference>
<comment type="caution">
    <text evidence="1">The sequence shown here is derived from an EMBL/GenBank/DDBJ whole genome shotgun (WGS) entry which is preliminary data.</text>
</comment>
<evidence type="ECO:0000313" key="1">
    <source>
        <dbReference type="EMBL" id="KAJ3814350.1"/>
    </source>
</evidence>
<protein>
    <submittedName>
        <fullName evidence="1">Uncharacterized protein</fullName>
    </submittedName>
</protein>
<evidence type="ECO:0000313" key="2">
    <source>
        <dbReference type="Proteomes" id="UP001163835"/>
    </source>
</evidence>
<name>A0ACC1UC95_9AGAR</name>
<organism evidence="1 2">
    <name type="scientific">Lentinula aff. lateritia</name>
    <dbReference type="NCBI Taxonomy" id="2804960"/>
    <lineage>
        <taxon>Eukaryota</taxon>
        <taxon>Fungi</taxon>
        <taxon>Dikarya</taxon>
        <taxon>Basidiomycota</taxon>
        <taxon>Agaricomycotina</taxon>
        <taxon>Agaricomycetes</taxon>
        <taxon>Agaricomycetidae</taxon>
        <taxon>Agaricales</taxon>
        <taxon>Marasmiineae</taxon>
        <taxon>Omphalotaceae</taxon>
        <taxon>Lentinula</taxon>
    </lineage>
</organism>
<accession>A0ACC1UC95</accession>
<gene>
    <name evidence="1" type="ORF">F5876DRAFT_33095</name>
</gene>